<gene>
    <name evidence="7" type="ORF">JBS370_LOCUS2886</name>
    <name evidence="6" type="ORF">ZHD862_LOCUS733</name>
</gene>
<evidence type="ECO:0000313" key="6">
    <source>
        <dbReference type="EMBL" id="CAF0768738.1"/>
    </source>
</evidence>
<feature type="transmembrane region" description="Helical" evidence="5">
    <location>
        <begin position="194"/>
        <end position="215"/>
    </location>
</feature>
<feature type="transmembrane region" description="Helical" evidence="5">
    <location>
        <begin position="12"/>
        <end position="33"/>
    </location>
</feature>
<dbReference type="AlphaFoldDB" id="A0A813QIW2"/>
<keyword evidence="3 5" id="KW-1133">Transmembrane helix</keyword>
<dbReference type="Proteomes" id="UP000663864">
    <property type="component" value="Unassembled WGS sequence"/>
</dbReference>
<proteinExistence type="predicted"/>
<feature type="transmembrane region" description="Helical" evidence="5">
    <location>
        <begin position="258"/>
        <end position="278"/>
    </location>
</feature>
<dbReference type="Proteomes" id="UP000663836">
    <property type="component" value="Unassembled WGS sequence"/>
</dbReference>
<evidence type="ECO:0000256" key="4">
    <source>
        <dbReference type="ARBA" id="ARBA00023136"/>
    </source>
</evidence>
<evidence type="ECO:0000256" key="5">
    <source>
        <dbReference type="SAM" id="Phobius"/>
    </source>
</evidence>
<evidence type="ECO:0000256" key="2">
    <source>
        <dbReference type="ARBA" id="ARBA00022692"/>
    </source>
</evidence>
<keyword evidence="4 5" id="KW-0472">Membrane</keyword>
<accession>A0A813QIW2</accession>
<feature type="transmembrane region" description="Helical" evidence="5">
    <location>
        <begin position="80"/>
        <end position="102"/>
    </location>
</feature>
<feature type="transmembrane region" description="Helical" evidence="5">
    <location>
        <begin position="160"/>
        <end position="182"/>
    </location>
</feature>
<dbReference type="PANTHER" id="PTHR11040:SF140">
    <property type="entry name" value="ZRT (ZRT), IRT- (IRT-) LIKE PROTEIN TRANSPORTER"/>
    <property type="match status" value="1"/>
</dbReference>
<reference evidence="6" key="1">
    <citation type="submission" date="2021-02" db="EMBL/GenBank/DDBJ databases">
        <authorList>
            <person name="Nowell W R."/>
        </authorList>
    </citation>
    <scope>NUCLEOTIDE SEQUENCE</scope>
</reference>
<feature type="transmembrane region" description="Helical" evidence="5">
    <location>
        <begin position="227"/>
        <end position="246"/>
    </location>
</feature>
<feature type="transmembrane region" description="Helical" evidence="5">
    <location>
        <begin position="131"/>
        <end position="154"/>
    </location>
</feature>
<keyword evidence="2 5" id="KW-0812">Transmembrane</keyword>
<sequence>MNLEDTKYVSMIVLLASNLIMILIGICLQRFLLHRNGNVLSKIQYIISCLTSGILLGTLLMIILPNSLELVAHQWYTINMGYLLIGLGFFLICIIQELTNLFELYLSKRQNKNEQEKLVDSSVTSHHNHQLGHIVTIVFALGTHNFFDGILIGGQTKDTATLWLLLGAICFHMSLLAFSVTLRLLINNKNYFQVFCAMSIWSIMGPIGVFIGLLVSSDSSELNLINGILQCLSAGTFIYITFIDMIRDDLMKTKLCPFVNIILIFVGFLIIVLISLWYQHAH</sequence>
<dbReference type="GO" id="GO:0005886">
    <property type="term" value="C:plasma membrane"/>
    <property type="evidence" value="ECO:0007669"/>
    <property type="project" value="TreeGrafter"/>
</dbReference>
<comment type="subcellular location">
    <subcellularLocation>
        <location evidence="1">Membrane</location>
        <topology evidence="1">Multi-pass membrane protein</topology>
    </subcellularLocation>
</comment>
<evidence type="ECO:0000256" key="3">
    <source>
        <dbReference type="ARBA" id="ARBA00022989"/>
    </source>
</evidence>
<dbReference type="Pfam" id="PF02535">
    <property type="entry name" value="Zip"/>
    <property type="match status" value="1"/>
</dbReference>
<organism evidence="6 8">
    <name type="scientific">Rotaria sordida</name>
    <dbReference type="NCBI Taxonomy" id="392033"/>
    <lineage>
        <taxon>Eukaryota</taxon>
        <taxon>Metazoa</taxon>
        <taxon>Spiralia</taxon>
        <taxon>Gnathifera</taxon>
        <taxon>Rotifera</taxon>
        <taxon>Eurotatoria</taxon>
        <taxon>Bdelloidea</taxon>
        <taxon>Philodinida</taxon>
        <taxon>Philodinidae</taxon>
        <taxon>Rotaria</taxon>
    </lineage>
</organism>
<dbReference type="GO" id="GO:0005385">
    <property type="term" value="F:zinc ion transmembrane transporter activity"/>
    <property type="evidence" value="ECO:0007669"/>
    <property type="project" value="TreeGrafter"/>
</dbReference>
<name>A0A813QIW2_9BILA</name>
<dbReference type="EMBL" id="CAJOBD010000118">
    <property type="protein sequence ID" value="CAF3582584.1"/>
    <property type="molecule type" value="Genomic_DNA"/>
</dbReference>
<dbReference type="PANTHER" id="PTHR11040">
    <property type="entry name" value="ZINC/IRON TRANSPORTER"/>
    <property type="match status" value="1"/>
</dbReference>
<evidence type="ECO:0000313" key="7">
    <source>
        <dbReference type="EMBL" id="CAF3582584.1"/>
    </source>
</evidence>
<feature type="transmembrane region" description="Helical" evidence="5">
    <location>
        <begin position="45"/>
        <end position="68"/>
    </location>
</feature>
<dbReference type="EMBL" id="CAJNOT010000011">
    <property type="protein sequence ID" value="CAF0768738.1"/>
    <property type="molecule type" value="Genomic_DNA"/>
</dbReference>
<evidence type="ECO:0000256" key="1">
    <source>
        <dbReference type="ARBA" id="ARBA00004141"/>
    </source>
</evidence>
<dbReference type="InterPro" id="IPR003689">
    <property type="entry name" value="ZIP"/>
</dbReference>
<comment type="caution">
    <text evidence="6">The sequence shown here is derived from an EMBL/GenBank/DDBJ whole genome shotgun (WGS) entry which is preliminary data.</text>
</comment>
<protein>
    <submittedName>
        <fullName evidence="6">Uncharacterized protein</fullName>
    </submittedName>
</protein>
<evidence type="ECO:0000313" key="8">
    <source>
        <dbReference type="Proteomes" id="UP000663864"/>
    </source>
</evidence>